<protein>
    <submittedName>
        <fullName evidence="2">Uncharacterized protein</fullName>
    </submittedName>
</protein>
<keyword evidence="1" id="KW-1133">Transmembrane helix</keyword>
<evidence type="ECO:0000313" key="3">
    <source>
        <dbReference type="Proteomes" id="UP000694565"/>
    </source>
</evidence>
<reference evidence="2" key="1">
    <citation type="submission" date="2025-08" db="UniProtKB">
        <authorList>
            <consortium name="Ensembl"/>
        </authorList>
    </citation>
    <scope>IDENTIFICATION</scope>
</reference>
<reference evidence="2" key="2">
    <citation type="submission" date="2025-09" db="UniProtKB">
        <authorList>
            <consortium name="Ensembl"/>
        </authorList>
    </citation>
    <scope>IDENTIFICATION</scope>
</reference>
<keyword evidence="3" id="KW-1185">Reference proteome</keyword>
<sequence length="64" mass="7361">SINPKLRRNNIAIFGMAVAYIINIFLSLWLVKYDLRAGKFLCIHSLRQFDFSRNVSITFQVGLG</sequence>
<name>A0A8C2Z5E8_CYCLU</name>
<evidence type="ECO:0000313" key="2">
    <source>
        <dbReference type="Ensembl" id="ENSCLMP00005021401.1"/>
    </source>
</evidence>
<dbReference type="AlphaFoldDB" id="A0A8C2Z5E8"/>
<dbReference type="Ensembl" id="ENSCLMT00005022463.1">
    <property type="protein sequence ID" value="ENSCLMP00005021401.1"/>
    <property type="gene ID" value="ENSCLMG00005010678.1"/>
</dbReference>
<feature type="transmembrane region" description="Helical" evidence="1">
    <location>
        <begin position="12"/>
        <end position="31"/>
    </location>
</feature>
<dbReference type="Proteomes" id="UP000694565">
    <property type="component" value="Unplaced"/>
</dbReference>
<organism evidence="2 3">
    <name type="scientific">Cyclopterus lumpus</name>
    <name type="common">Lumpsucker</name>
    <dbReference type="NCBI Taxonomy" id="8103"/>
    <lineage>
        <taxon>Eukaryota</taxon>
        <taxon>Metazoa</taxon>
        <taxon>Chordata</taxon>
        <taxon>Craniata</taxon>
        <taxon>Vertebrata</taxon>
        <taxon>Euteleostomi</taxon>
        <taxon>Actinopterygii</taxon>
        <taxon>Neopterygii</taxon>
        <taxon>Teleostei</taxon>
        <taxon>Neoteleostei</taxon>
        <taxon>Acanthomorphata</taxon>
        <taxon>Eupercaria</taxon>
        <taxon>Perciformes</taxon>
        <taxon>Cottioidei</taxon>
        <taxon>Cottales</taxon>
        <taxon>Cyclopteridae</taxon>
        <taxon>Cyclopterus</taxon>
    </lineage>
</organism>
<accession>A0A8C2Z5E8</accession>
<keyword evidence="1" id="KW-0472">Membrane</keyword>
<proteinExistence type="predicted"/>
<keyword evidence="1" id="KW-0812">Transmembrane</keyword>
<evidence type="ECO:0000256" key="1">
    <source>
        <dbReference type="SAM" id="Phobius"/>
    </source>
</evidence>